<dbReference type="OrthoDB" id="3824300at2"/>
<dbReference type="AlphaFoldDB" id="A0A4R1NRL9"/>
<dbReference type="Pfam" id="PF02627">
    <property type="entry name" value="CMD"/>
    <property type="match status" value="2"/>
</dbReference>
<feature type="domain" description="Carboxymuconolactone decarboxylase-like" evidence="1">
    <location>
        <begin position="35"/>
        <end position="102"/>
    </location>
</feature>
<proteinExistence type="predicted"/>
<dbReference type="InterPro" id="IPR003779">
    <property type="entry name" value="CMD-like"/>
</dbReference>
<comment type="caution">
    <text evidence="2">The sequence shown here is derived from an EMBL/GenBank/DDBJ whole genome shotgun (WGS) entry which is preliminary data.</text>
</comment>
<protein>
    <submittedName>
        <fullName evidence="2">Alkylhydroperoxidase/carboxymuconolactone decarboxylase family protein YurZ</fullName>
    </submittedName>
</protein>
<dbReference type="PANTHER" id="PTHR33930">
    <property type="entry name" value="ALKYL HYDROPEROXIDE REDUCTASE AHPD"/>
    <property type="match status" value="1"/>
</dbReference>
<keyword evidence="2" id="KW-0575">Peroxidase</keyword>
<gene>
    <name evidence="2" type="ORF">EZJ58_5762</name>
</gene>
<evidence type="ECO:0000259" key="1">
    <source>
        <dbReference type="Pfam" id="PF02627"/>
    </source>
</evidence>
<dbReference type="EMBL" id="SJOI01000001">
    <property type="protein sequence ID" value="TCL07436.1"/>
    <property type="molecule type" value="Genomic_DNA"/>
</dbReference>
<feature type="domain" description="Carboxymuconolactone decarboxylase-like" evidence="1">
    <location>
        <begin position="161"/>
        <end position="242"/>
    </location>
</feature>
<dbReference type="SUPFAM" id="SSF69118">
    <property type="entry name" value="AhpD-like"/>
    <property type="match status" value="1"/>
</dbReference>
<keyword evidence="2" id="KW-0560">Oxidoreductase</keyword>
<evidence type="ECO:0000313" key="3">
    <source>
        <dbReference type="Proteomes" id="UP000294555"/>
    </source>
</evidence>
<dbReference type="InterPro" id="IPR029032">
    <property type="entry name" value="AhpD-like"/>
</dbReference>
<keyword evidence="3" id="KW-1185">Reference proteome</keyword>
<dbReference type="RefSeq" id="WP_132927620.1">
    <property type="nucleotide sequence ID" value="NZ_SJOI01000001.1"/>
</dbReference>
<dbReference type="Proteomes" id="UP000294555">
    <property type="component" value="Unassembled WGS sequence"/>
</dbReference>
<dbReference type="PANTHER" id="PTHR33930:SF2">
    <property type="entry name" value="BLR3452 PROTEIN"/>
    <property type="match status" value="1"/>
</dbReference>
<dbReference type="Gene3D" id="1.20.1290.10">
    <property type="entry name" value="AhpD-like"/>
    <property type="match status" value="1"/>
</dbReference>
<reference evidence="2 3" key="1">
    <citation type="submission" date="2019-02" db="EMBL/GenBank/DDBJ databases">
        <title>Investigation of anaerobic lignin degradation for improved lignocellulosic biofuels.</title>
        <authorList>
            <person name="Deangelis K."/>
        </authorList>
    </citation>
    <scope>NUCLEOTIDE SEQUENCE [LARGE SCALE GENOMIC DNA]</scope>
    <source>
        <strain evidence="2 3">159R</strain>
    </source>
</reference>
<name>A0A4R1NRL9_9GAMM</name>
<accession>A0A4R1NRL9</accession>
<evidence type="ECO:0000313" key="2">
    <source>
        <dbReference type="EMBL" id="TCL07436.1"/>
    </source>
</evidence>
<sequence length="257" mass="28230">MSLNETFLPIDETGVSSQGEWGAQWESIRRLDAGFYDACRQLAAVPWQKNHLDNKTKAFIALSASAAATHLYLPGVGRYLRLALSYGATREELMEVLELTATLGIHAANIGVPLLMEVLEEEGLRSGSSPLDARQETLKQRFIENRGYWHAFWDGMLELDPELFDAYVAFSSVPWRSGVLSPKVKELIYCAFDASATHLYVQGLKLHMRNAIGYGASAQEILEVLEIVSAIGMHGAAAAAPLLEQALAERPSPGRRG</sequence>
<dbReference type="GO" id="GO:0051920">
    <property type="term" value="F:peroxiredoxin activity"/>
    <property type="evidence" value="ECO:0007669"/>
    <property type="project" value="InterPro"/>
</dbReference>
<organism evidence="2 3">
    <name type="scientific">Sodalis ligni</name>
    <dbReference type="NCBI Taxonomy" id="2697027"/>
    <lineage>
        <taxon>Bacteria</taxon>
        <taxon>Pseudomonadati</taxon>
        <taxon>Pseudomonadota</taxon>
        <taxon>Gammaproteobacteria</taxon>
        <taxon>Enterobacterales</taxon>
        <taxon>Bruguierivoracaceae</taxon>
        <taxon>Sodalis</taxon>
    </lineage>
</organism>